<evidence type="ECO:0000313" key="4">
    <source>
        <dbReference type="Proteomes" id="UP000789901"/>
    </source>
</evidence>
<dbReference type="Gene3D" id="3.40.140.10">
    <property type="entry name" value="Cytidine Deaminase, domain 2"/>
    <property type="match status" value="1"/>
</dbReference>
<evidence type="ECO:0000259" key="2">
    <source>
        <dbReference type="Pfam" id="PF01398"/>
    </source>
</evidence>
<proteinExistence type="predicted"/>
<feature type="non-terminal residue" evidence="3">
    <location>
        <position position="1"/>
    </location>
</feature>
<accession>A0ABN7US32</accession>
<feature type="domain" description="JAB1/MPN/MOV34 metalloenzyme" evidence="2">
    <location>
        <begin position="2"/>
        <end position="41"/>
    </location>
</feature>
<keyword evidence="4" id="KW-1185">Reference proteome</keyword>
<comment type="caution">
    <text evidence="3">The sequence shown here is derived from an EMBL/GenBank/DDBJ whole genome shotgun (WGS) entry which is preliminary data.</text>
</comment>
<dbReference type="InterPro" id="IPR000555">
    <property type="entry name" value="JAMM/MPN+_dom"/>
</dbReference>
<dbReference type="EMBL" id="CAJVQB010005505">
    <property type="protein sequence ID" value="CAG8663465.1"/>
    <property type="molecule type" value="Genomic_DNA"/>
</dbReference>
<dbReference type="Pfam" id="PF01398">
    <property type="entry name" value="JAB"/>
    <property type="match status" value="1"/>
</dbReference>
<organism evidence="3 4">
    <name type="scientific">Gigaspora margarita</name>
    <dbReference type="NCBI Taxonomy" id="4874"/>
    <lineage>
        <taxon>Eukaryota</taxon>
        <taxon>Fungi</taxon>
        <taxon>Fungi incertae sedis</taxon>
        <taxon>Mucoromycota</taxon>
        <taxon>Glomeromycotina</taxon>
        <taxon>Glomeromycetes</taxon>
        <taxon>Diversisporales</taxon>
        <taxon>Gigasporaceae</taxon>
        <taxon>Gigaspora</taxon>
    </lineage>
</organism>
<feature type="coiled-coil region" evidence="1">
    <location>
        <begin position="67"/>
        <end position="94"/>
    </location>
</feature>
<sequence length="183" mass="21434">IEMMGLMQGKIDGNTMIITDTFALPVEGTDTRVNKLTKLEAKNMVLKKEKIEWYIQKFSFIDLSQTIYDLKNENINLQNDVASLQIQITVLKQKYIFINRLKNENLSLQEHAYSLDQQVFALEKRWVEANVIMKQQNTRNYHTTQVETINVNNGSVIDAIPTQSFMNLENENKQQIIEKEREY</sequence>
<evidence type="ECO:0000313" key="3">
    <source>
        <dbReference type="EMBL" id="CAG8663465.1"/>
    </source>
</evidence>
<evidence type="ECO:0000256" key="1">
    <source>
        <dbReference type="SAM" id="Coils"/>
    </source>
</evidence>
<keyword evidence="1" id="KW-0175">Coiled coil</keyword>
<gene>
    <name evidence="3" type="ORF">GMARGA_LOCUS10014</name>
</gene>
<dbReference type="Proteomes" id="UP000789901">
    <property type="component" value="Unassembled WGS sequence"/>
</dbReference>
<reference evidence="3 4" key="1">
    <citation type="submission" date="2021-06" db="EMBL/GenBank/DDBJ databases">
        <authorList>
            <person name="Kallberg Y."/>
            <person name="Tangrot J."/>
            <person name="Rosling A."/>
        </authorList>
    </citation>
    <scope>NUCLEOTIDE SEQUENCE [LARGE SCALE GENOMIC DNA]</scope>
    <source>
        <strain evidence="3 4">120-4 pot B 10/14</strain>
    </source>
</reference>
<name>A0ABN7US32_GIGMA</name>
<protein>
    <submittedName>
        <fullName evidence="3">2365_t:CDS:1</fullName>
    </submittedName>
</protein>